<reference evidence="9" key="1">
    <citation type="journal article" date="2023" name="IScience">
        <title>Live-bearing cockroach genome reveals convergent evolutionary mechanisms linked to viviparity in insects and beyond.</title>
        <authorList>
            <person name="Fouks B."/>
            <person name="Harrison M.C."/>
            <person name="Mikhailova A.A."/>
            <person name="Marchal E."/>
            <person name="English S."/>
            <person name="Carruthers M."/>
            <person name="Jennings E.C."/>
            <person name="Chiamaka E.L."/>
            <person name="Frigard R.A."/>
            <person name="Pippel M."/>
            <person name="Attardo G.M."/>
            <person name="Benoit J.B."/>
            <person name="Bornberg-Bauer E."/>
            <person name="Tobe S.S."/>
        </authorList>
    </citation>
    <scope>NUCLEOTIDE SEQUENCE</scope>
    <source>
        <strain evidence="9">Stay&amp;Tobe</strain>
    </source>
</reference>
<keyword evidence="5" id="KW-1133">Transmembrane helix</keyword>
<sequence length="834" mass="92424">MATASSQENSGLLDQSIPQWKRELILRRRALARTLPAGNTSVKLTCPSVVTAVRHPELAVTAGENVSVKQQRCISSAIASNKGVLDQTQADFHPRGRSNDSSSGSNIATVVGNMRLVEQVDEDADLMINGVGLDITVDQNSVKHRSRMGEEKYLKKSSASSRSVVDNSVVNMTKNRLLMTENNNCQHSNEEECESDSSEELQYGPGIVNKLKCRYMSMTLRENQNKGLRPSLSNMRRATSLENMLDNDTDTGKPQITMQHRFTKRTDATNNSKPDQTSQHQQRYRPTSRRNDSMKRARSVETLLRCDPKSQSATGPSELLICDRTVETEVRDYNKNNTKVLQVLANEEIVIVENRMKDECIRKSTNEDKLPMFHQKKRTNMREETELPPPDVVKQTLKIFEGTPTKKITKLPRGHVLSSKTAPFRNSEMAAGKVSTNGNEIKGTLSTKPVIAPKPVKEIEKSNLKTSPRKLPSPPVLPMDVQRSTPSPTLTNKILSFETVDSPSSPVISPTGSARTSTPSPILLGRKPVLQLEESRNDILTNGKIATQDVLGDGDEISSDDDTPDFAVKEVPPTALDNIRKDGTSMEFKFISSSPNTKIKSYLPGQVSSPTKVFSRKQNVLERQQYVTKNAPSPSIPKSPELPQMPVRQVGVIRPIVNNAHPTSPPPSLTDREIEKNFINRTKSIEQPTSKVVVSYKQADEVVVGKVNVSSDESVKSLRETLRNTSETKSSGLWDNKPWNQPQNTVCFNFANRSGPVPTHIPDDGIIICKRNSSSKKPIDPRKIPVGGTTDESSTDTDFEDYPSPPSPCNVIFEGDNVLINNKSNLLKIPKQHK</sequence>
<accession>A0AAD7ZKI6</accession>
<comment type="caution">
    <text evidence="9">The sequence shown here is derived from an EMBL/GenBank/DDBJ whole genome shotgun (WGS) entry which is preliminary data.</text>
</comment>
<evidence type="ECO:0000256" key="5">
    <source>
        <dbReference type="ARBA" id="ARBA00022989"/>
    </source>
</evidence>
<evidence type="ECO:0000313" key="9">
    <source>
        <dbReference type="EMBL" id="KAJ9582031.1"/>
    </source>
</evidence>
<dbReference type="GO" id="GO:0031965">
    <property type="term" value="C:nuclear membrane"/>
    <property type="evidence" value="ECO:0007669"/>
    <property type="project" value="UniProtKB-SubCell"/>
</dbReference>
<dbReference type="GO" id="GO:0030867">
    <property type="term" value="C:rough endoplasmic reticulum membrane"/>
    <property type="evidence" value="ECO:0007669"/>
    <property type="project" value="UniProtKB-SubCell"/>
</dbReference>
<dbReference type="PANTHER" id="PTHR13289:SF3">
    <property type="entry name" value="BIFOCAL, ISOFORM F"/>
    <property type="match status" value="1"/>
</dbReference>
<dbReference type="AlphaFoldDB" id="A0AAD7ZKI6"/>
<feature type="non-terminal residue" evidence="9">
    <location>
        <position position="834"/>
    </location>
</feature>
<keyword evidence="7" id="KW-0539">Nucleus</keyword>
<evidence type="ECO:0000256" key="3">
    <source>
        <dbReference type="ARBA" id="ARBA00022692"/>
    </source>
</evidence>
<dbReference type="EMBL" id="JASPKZ010007831">
    <property type="protein sequence ID" value="KAJ9582031.1"/>
    <property type="molecule type" value="Genomic_DNA"/>
</dbReference>
<keyword evidence="10" id="KW-1185">Reference proteome</keyword>
<protein>
    <submittedName>
        <fullName evidence="9">Uncharacterized protein</fullName>
    </submittedName>
</protein>
<keyword evidence="4" id="KW-0256">Endoplasmic reticulum</keyword>
<keyword evidence="6" id="KW-0472">Membrane</keyword>
<reference evidence="9" key="2">
    <citation type="submission" date="2023-05" db="EMBL/GenBank/DDBJ databases">
        <authorList>
            <person name="Fouks B."/>
        </authorList>
    </citation>
    <scope>NUCLEOTIDE SEQUENCE</scope>
    <source>
        <strain evidence="9">Stay&amp;Tobe</strain>
        <tissue evidence="9">Testes</tissue>
    </source>
</reference>
<feature type="region of interest" description="Disordered" evidence="8">
    <location>
        <begin position="771"/>
        <end position="810"/>
    </location>
</feature>
<evidence type="ECO:0000256" key="1">
    <source>
        <dbReference type="ARBA" id="ARBA00004232"/>
    </source>
</evidence>
<dbReference type="InterPro" id="IPR019130">
    <property type="entry name" value="Macoilin"/>
</dbReference>
<dbReference type="PANTHER" id="PTHR13289">
    <property type="entry name" value="PROTEIN PHOSPHATASE 1-BINDING PROTEIN BIFOCAL"/>
    <property type="match status" value="1"/>
</dbReference>
<gene>
    <name evidence="9" type="ORF">L9F63_003614</name>
</gene>
<dbReference type="GO" id="GO:0023041">
    <property type="term" value="P:neuronal signal transduction"/>
    <property type="evidence" value="ECO:0007669"/>
    <property type="project" value="InterPro"/>
</dbReference>
<dbReference type="Proteomes" id="UP001233999">
    <property type="component" value="Unassembled WGS sequence"/>
</dbReference>
<dbReference type="GO" id="GO:0008017">
    <property type="term" value="F:microtubule binding"/>
    <property type="evidence" value="ECO:0007669"/>
    <property type="project" value="TreeGrafter"/>
</dbReference>
<proteinExistence type="predicted"/>
<evidence type="ECO:0000256" key="7">
    <source>
        <dbReference type="ARBA" id="ARBA00023242"/>
    </source>
</evidence>
<keyword evidence="3" id="KW-0812">Transmembrane</keyword>
<evidence type="ECO:0000256" key="4">
    <source>
        <dbReference type="ARBA" id="ARBA00022824"/>
    </source>
</evidence>
<evidence type="ECO:0000256" key="8">
    <source>
        <dbReference type="SAM" id="MobiDB-lite"/>
    </source>
</evidence>
<comment type="subcellular location">
    <subcellularLocation>
        <location evidence="1">Nucleus membrane</location>
        <topology evidence="1">Multi-pass membrane protein</topology>
    </subcellularLocation>
    <subcellularLocation>
        <location evidence="2">Rough endoplasmic reticulum membrane</location>
        <topology evidence="2">Multi-pass membrane protein</topology>
    </subcellularLocation>
</comment>
<organism evidence="9 10">
    <name type="scientific">Diploptera punctata</name>
    <name type="common">Pacific beetle cockroach</name>
    <dbReference type="NCBI Taxonomy" id="6984"/>
    <lineage>
        <taxon>Eukaryota</taxon>
        <taxon>Metazoa</taxon>
        <taxon>Ecdysozoa</taxon>
        <taxon>Arthropoda</taxon>
        <taxon>Hexapoda</taxon>
        <taxon>Insecta</taxon>
        <taxon>Pterygota</taxon>
        <taxon>Neoptera</taxon>
        <taxon>Polyneoptera</taxon>
        <taxon>Dictyoptera</taxon>
        <taxon>Blattodea</taxon>
        <taxon>Blaberoidea</taxon>
        <taxon>Blaberidae</taxon>
        <taxon>Diplopterinae</taxon>
        <taxon>Diploptera</taxon>
    </lineage>
</organism>
<feature type="compositionally biased region" description="Polar residues" evidence="8">
    <location>
        <begin position="501"/>
        <end position="520"/>
    </location>
</feature>
<dbReference type="GO" id="GO:0006935">
    <property type="term" value="P:chemotaxis"/>
    <property type="evidence" value="ECO:0007669"/>
    <property type="project" value="TreeGrafter"/>
</dbReference>
<feature type="region of interest" description="Disordered" evidence="8">
    <location>
        <begin position="261"/>
        <end position="297"/>
    </location>
</feature>
<evidence type="ECO:0000256" key="2">
    <source>
        <dbReference type="ARBA" id="ARBA00004269"/>
    </source>
</evidence>
<name>A0AAD7ZKI6_DIPPU</name>
<evidence type="ECO:0000313" key="10">
    <source>
        <dbReference type="Proteomes" id="UP001233999"/>
    </source>
</evidence>
<evidence type="ECO:0000256" key="6">
    <source>
        <dbReference type="ARBA" id="ARBA00023136"/>
    </source>
</evidence>
<feature type="region of interest" description="Disordered" evidence="8">
    <location>
        <begin position="463"/>
        <end position="489"/>
    </location>
</feature>
<feature type="region of interest" description="Disordered" evidence="8">
    <location>
        <begin position="501"/>
        <end position="522"/>
    </location>
</feature>
<feature type="compositionally biased region" description="Polar residues" evidence="8">
    <location>
        <begin position="268"/>
        <end position="281"/>
    </location>
</feature>